<accession>A0A2C9DSK4</accession>
<dbReference type="Proteomes" id="UP000318778">
    <property type="component" value="Segment"/>
</dbReference>
<proteinExistence type="predicted"/>
<dbReference type="GO" id="GO:0044423">
    <property type="term" value="C:virion component"/>
    <property type="evidence" value="ECO:0007669"/>
    <property type="project" value="UniProtKB-KW"/>
</dbReference>
<reference evidence="4" key="1">
    <citation type="journal article" date="2017" name="Virus Res.">
        <title>Complete genomic characterisation of two novel poxviruses (WKPV and EKPV) from western and eastern grey kangaroos.</title>
        <authorList>
            <person name="Bennett M."/>
            <person name="Tu S.L."/>
            <person name="Upton C."/>
            <person name="McArtor C."/>
            <person name="Gillett A."/>
            <person name="Laird T."/>
            <person name="O'Dea M."/>
        </authorList>
    </citation>
    <scope>NUCLEOTIDE SEQUENCE [LARGE SCALE GENOMIC DNA]</scope>
    <source>
        <strain evidence="4">Western Australia</strain>
    </source>
</reference>
<protein>
    <submittedName>
        <fullName evidence="4">DNA-binding core protein</fullName>
    </submittedName>
</protein>
<evidence type="ECO:0000313" key="4">
    <source>
        <dbReference type="EMBL" id="ATI20987.1"/>
    </source>
</evidence>
<evidence type="ECO:0000256" key="3">
    <source>
        <dbReference type="ARBA" id="ARBA00023125"/>
    </source>
</evidence>
<sequence>MEAGEQLVLNSINAKALKAYLIARISDIVDELVAKKTTAKKKTQAKKPEAKIPLDLINPGFVKRFGLGGYKDGVLNSLITSLVENNYFENGKLKRGDHRELVLLDIEKEILARVDPCSALNIDVGDVKTLANRLRVNANCFEFRGHVYHLEQNRTEDIINQLIRHAAISLDTKNSIKDSFYTISDELMEVFKTRLFRCPQVKDNVISRTRLYDYLTRMTKPDDSRIYVILRDPRIADILDIETVLVEPFTYTKYTLLVAAIANNVDKYSKRFNDSFYDSIAEYVKDNEKINIAKVVDYLTISTVKLDNLIE</sequence>
<comment type="subcellular location">
    <subcellularLocation>
        <location evidence="1">Virion</location>
    </subcellularLocation>
</comment>
<dbReference type="GO" id="GO:0003677">
    <property type="term" value="F:DNA binding"/>
    <property type="evidence" value="ECO:0007669"/>
    <property type="project" value="UniProtKB-KW"/>
</dbReference>
<evidence type="ECO:0000256" key="1">
    <source>
        <dbReference type="ARBA" id="ARBA00004328"/>
    </source>
</evidence>
<organism evidence="4">
    <name type="scientific">Western grey kangaroopox virus</name>
    <dbReference type="NCBI Taxonomy" id="1566307"/>
    <lineage>
        <taxon>Viruses</taxon>
        <taxon>Varidnaviria</taxon>
        <taxon>Bamfordvirae</taxon>
        <taxon>Nucleocytoviricota</taxon>
        <taxon>Pokkesviricetes</taxon>
        <taxon>Chitovirales</taxon>
        <taxon>Poxviridae</taxon>
        <taxon>Chordopoxvirinae</taxon>
        <taxon>Macropopoxvirus</taxon>
        <taxon>Macropopoxvirus mfuliginosuspox</taxon>
        <taxon>Western kangaroopox virus</taxon>
    </lineage>
</organism>
<evidence type="ECO:0000313" key="5">
    <source>
        <dbReference type="Proteomes" id="UP000318778"/>
    </source>
</evidence>
<keyword evidence="3 4" id="KW-0238">DNA-binding</keyword>
<evidence type="ECO:0000256" key="2">
    <source>
        <dbReference type="ARBA" id="ARBA00022844"/>
    </source>
</evidence>
<name>A0A2C9DSK4_9POXV</name>
<keyword evidence="2" id="KW-0946">Virion</keyword>
<dbReference type="EMBL" id="MF467280">
    <property type="protein sequence ID" value="ATI20987.1"/>
    <property type="molecule type" value="Genomic_DNA"/>
</dbReference>
<keyword evidence="5" id="KW-1185">Reference proteome</keyword>
<dbReference type="PIRSF" id="PIRSF015625">
    <property type="entry name" value="VAC_I1L"/>
    <property type="match status" value="1"/>
</dbReference>
<dbReference type="InterPro" id="IPR004969">
    <property type="entry name" value="Poxvirus_I1"/>
</dbReference>
<dbReference type="Pfam" id="PF03289">
    <property type="entry name" value="Pox_I1"/>
    <property type="match status" value="1"/>
</dbReference>